<dbReference type="InterPro" id="IPR002734">
    <property type="entry name" value="RibDG_C"/>
</dbReference>
<evidence type="ECO:0000313" key="3">
    <source>
        <dbReference type="Proteomes" id="UP000069205"/>
    </source>
</evidence>
<dbReference type="PANTHER" id="PTHR38011:SF11">
    <property type="entry name" value="2,5-DIAMINO-6-RIBOSYLAMINO-4(3H)-PYRIMIDINONE 5'-PHOSPHATE REDUCTASE"/>
    <property type="match status" value="1"/>
</dbReference>
<dbReference type="OrthoDB" id="195113at2"/>
<organism evidence="2 3">
    <name type="scientific">Nitrospira moscoviensis</name>
    <dbReference type="NCBI Taxonomy" id="42253"/>
    <lineage>
        <taxon>Bacteria</taxon>
        <taxon>Pseudomonadati</taxon>
        <taxon>Nitrospirota</taxon>
        <taxon>Nitrospiria</taxon>
        <taxon>Nitrospirales</taxon>
        <taxon>Nitrospiraceae</taxon>
        <taxon>Nitrospira</taxon>
    </lineage>
</organism>
<dbReference type="AlphaFoldDB" id="A0A0K2G8S9"/>
<proteinExistence type="predicted"/>
<dbReference type="RefSeq" id="WP_053378711.1">
    <property type="nucleotide sequence ID" value="NZ_CP011801.1"/>
</dbReference>
<feature type="domain" description="Bacterial bifunctional deaminase-reductase C-terminal" evidence="1">
    <location>
        <begin position="7"/>
        <end position="173"/>
    </location>
</feature>
<keyword evidence="3" id="KW-1185">Reference proteome</keyword>
<dbReference type="KEGG" id="nmv:NITMOv2_0929"/>
<sequence>MKTQYYTACSLDGFIATEDHSLEWLFQLGDINDTSYPEFIKEVGALAMGSSTYEWMLRHVVKPDAGGTDWPYAQPTWVFSSRALPAVPGALLHFVRGDVRPVHEQMRRAAGEKNIWLVGGGDLVGQFYDAGLLDEIIVQVGSVTLGSGKPLLPRRIAFPPLTLTSARAIGPGFAELRYDVPRGRQQ</sequence>
<dbReference type="EMBL" id="CP011801">
    <property type="protein sequence ID" value="ALA57363.1"/>
    <property type="molecule type" value="Genomic_DNA"/>
</dbReference>
<dbReference type="GO" id="GO:0009231">
    <property type="term" value="P:riboflavin biosynthetic process"/>
    <property type="evidence" value="ECO:0007669"/>
    <property type="project" value="InterPro"/>
</dbReference>
<evidence type="ECO:0000313" key="2">
    <source>
        <dbReference type="EMBL" id="ALA57363.1"/>
    </source>
</evidence>
<evidence type="ECO:0000259" key="1">
    <source>
        <dbReference type="Pfam" id="PF01872"/>
    </source>
</evidence>
<dbReference type="GO" id="GO:0008703">
    <property type="term" value="F:5-amino-6-(5-phosphoribosylamino)uracil reductase activity"/>
    <property type="evidence" value="ECO:0007669"/>
    <property type="project" value="InterPro"/>
</dbReference>
<accession>A0A0K2G8S9</accession>
<dbReference type="Proteomes" id="UP000069205">
    <property type="component" value="Chromosome"/>
</dbReference>
<dbReference type="Gene3D" id="3.40.430.10">
    <property type="entry name" value="Dihydrofolate Reductase, subunit A"/>
    <property type="match status" value="1"/>
</dbReference>
<dbReference type="PANTHER" id="PTHR38011">
    <property type="entry name" value="DIHYDROFOLATE REDUCTASE FAMILY PROTEIN (AFU_ORTHOLOGUE AFUA_8G06820)"/>
    <property type="match status" value="1"/>
</dbReference>
<dbReference type="SUPFAM" id="SSF53597">
    <property type="entry name" value="Dihydrofolate reductase-like"/>
    <property type="match status" value="1"/>
</dbReference>
<reference evidence="2 3" key="1">
    <citation type="journal article" date="2015" name="Proc. Natl. Acad. Sci. U.S.A.">
        <title>Expanded metabolic versatility of ubiquitous nitrite-oxidizing bacteria from the genus Nitrospira.</title>
        <authorList>
            <person name="Koch H."/>
            <person name="Lucker S."/>
            <person name="Albertsen M."/>
            <person name="Kitzinger K."/>
            <person name="Herbold C."/>
            <person name="Spieck E."/>
            <person name="Nielsen P.H."/>
            <person name="Wagner M."/>
            <person name="Daims H."/>
        </authorList>
    </citation>
    <scope>NUCLEOTIDE SEQUENCE [LARGE SCALE GENOMIC DNA]</scope>
    <source>
        <strain evidence="2 3">NSP M-1</strain>
    </source>
</reference>
<dbReference type="STRING" id="42253.NITMOv2_0929"/>
<dbReference type="Pfam" id="PF01872">
    <property type="entry name" value="RibD_C"/>
    <property type="match status" value="1"/>
</dbReference>
<dbReference type="InterPro" id="IPR050765">
    <property type="entry name" value="Riboflavin_Biosynth_HTPR"/>
</dbReference>
<protein>
    <submittedName>
        <fullName evidence="2">Bifunctional deaminase-reductase domain protein</fullName>
    </submittedName>
</protein>
<dbReference type="InterPro" id="IPR024072">
    <property type="entry name" value="DHFR-like_dom_sf"/>
</dbReference>
<name>A0A0K2G8S9_NITMO</name>
<gene>
    <name evidence="2" type="ORF">NITMOv2_0929</name>
</gene>
<dbReference type="PATRIC" id="fig|42253.5.peg.912"/>